<dbReference type="GO" id="GO:0010181">
    <property type="term" value="F:FMN binding"/>
    <property type="evidence" value="ECO:0007669"/>
    <property type="project" value="UniProtKB-UniRule"/>
</dbReference>
<dbReference type="InterPro" id="IPR050104">
    <property type="entry name" value="FMN-dep_NADH:Q_OxRdtase_AzoR1"/>
</dbReference>
<dbReference type="HAMAP" id="MF_01216">
    <property type="entry name" value="Azoreductase_type1"/>
    <property type="match status" value="1"/>
</dbReference>
<dbReference type="Gene3D" id="3.40.50.360">
    <property type="match status" value="1"/>
</dbReference>
<evidence type="ECO:0000313" key="8">
    <source>
        <dbReference type="EMBL" id="ALB29787.1"/>
    </source>
</evidence>
<reference evidence="8 9" key="1">
    <citation type="submission" date="2015-08" db="EMBL/GenBank/DDBJ databases">
        <title>Genomic sequence of Lactobacillus heilongjiangensis DSM 28069, isolated from Chinese traditional pickle.</title>
        <authorList>
            <person name="Jiang X."/>
            <person name="Zheng B."/>
            <person name="Cheng H."/>
        </authorList>
    </citation>
    <scope>NUCLEOTIDE SEQUENCE [LARGE SCALE GENOMIC DNA]</scope>
    <source>
        <strain evidence="8 9">DSM 28069</strain>
    </source>
</reference>
<keyword evidence="1 6" id="KW-0285">Flavoprotein</keyword>
<dbReference type="OrthoDB" id="9805013at2"/>
<dbReference type="InterPro" id="IPR029039">
    <property type="entry name" value="Flavoprotein-like_sf"/>
</dbReference>
<comment type="subunit">
    <text evidence="6">Homodimer.</text>
</comment>
<keyword evidence="9" id="KW-1185">Reference proteome</keyword>
<dbReference type="Pfam" id="PF02525">
    <property type="entry name" value="Flavodoxin_2"/>
    <property type="match status" value="1"/>
</dbReference>
<organism evidence="8 9">
    <name type="scientific">Companilactobacillus heilongjiangensis</name>
    <dbReference type="NCBI Taxonomy" id="1074467"/>
    <lineage>
        <taxon>Bacteria</taxon>
        <taxon>Bacillati</taxon>
        <taxon>Bacillota</taxon>
        <taxon>Bacilli</taxon>
        <taxon>Lactobacillales</taxon>
        <taxon>Lactobacillaceae</taxon>
        <taxon>Companilactobacillus</taxon>
    </lineage>
</organism>
<evidence type="ECO:0000313" key="9">
    <source>
        <dbReference type="Proteomes" id="UP000061546"/>
    </source>
</evidence>
<sequence>MKTLIINAQPDFRNGDHYSIKLQKRFLEKFRVSFPQQTVDLINLYDVEIPQLTTDQLLGIWEKQAAHITLSAEENRIFQINQNLVQQFKSHHRIVIVSPLHNFNVTSKMKDYIDNILVAHETFKYTAEGSVGLMTDNYKVMLLQASGSIYTNNDRYTPLEFSRMYLKGIFEELMGFDRFSIVRIEGLQTNGVDIKQAVQQGMADLDVEFTKFYES</sequence>
<name>A0A0K2LER5_9LACO</name>
<evidence type="ECO:0000256" key="3">
    <source>
        <dbReference type="ARBA" id="ARBA00023002"/>
    </source>
</evidence>
<keyword evidence="2 6" id="KW-0288">FMN</keyword>
<dbReference type="RefSeq" id="WP_041500241.1">
    <property type="nucleotide sequence ID" value="NZ_BJDV01000003.1"/>
</dbReference>
<evidence type="ECO:0000256" key="1">
    <source>
        <dbReference type="ARBA" id="ARBA00022630"/>
    </source>
</evidence>
<gene>
    <name evidence="6" type="primary">azoR</name>
    <name evidence="8" type="ORF">JP39_10730</name>
</gene>
<dbReference type="EMBL" id="CP012559">
    <property type="protein sequence ID" value="ALB29787.1"/>
    <property type="molecule type" value="Genomic_DNA"/>
</dbReference>
<comment type="caution">
    <text evidence="6">Lacks conserved residue(s) required for the propagation of feature annotation.</text>
</comment>
<dbReference type="GO" id="GO:0016655">
    <property type="term" value="F:oxidoreductase activity, acting on NAD(P)H, quinone or similar compound as acceptor"/>
    <property type="evidence" value="ECO:0007669"/>
    <property type="project" value="InterPro"/>
</dbReference>
<keyword evidence="4 6" id="KW-0520">NAD</keyword>
<keyword evidence="3 6" id="KW-0560">Oxidoreductase</keyword>
<dbReference type="KEGG" id="lhi:JP39_10730"/>
<comment type="function">
    <text evidence="6">Also exhibits azoreductase activity. Catalyzes the reductive cleavage of the azo bond in aromatic azo compounds to the corresponding amines.</text>
</comment>
<comment type="cofactor">
    <cofactor evidence="6">
        <name>FMN</name>
        <dbReference type="ChEBI" id="CHEBI:58210"/>
    </cofactor>
    <text evidence="6">Binds 1 FMN per subunit.</text>
</comment>
<dbReference type="PANTHER" id="PTHR43741">
    <property type="entry name" value="FMN-DEPENDENT NADH-AZOREDUCTASE 1"/>
    <property type="match status" value="1"/>
</dbReference>
<evidence type="ECO:0000256" key="6">
    <source>
        <dbReference type="HAMAP-Rule" id="MF_01216"/>
    </source>
</evidence>
<evidence type="ECO:0000256" key="5">
    <source>
        <dbReference type="ARBA" id="ARBA00048542"/>
    </source>
</evidence>
<comment type="catalytic activity">
    <reaction evidence="6">
        <text>2 a quinone + NADH + H(+) = 2 a 1,4-benzosemiquinone + NAD(+)</text>
        <dbReference type="Rhea" id="RHEA:65952"/>
        <dbReference type="ChEBI" id="CHEBI:15378"/>
        <dbReference type="ChEBI" id="CHEBI:57540"/>
        <dbReference type="ChEBI" id="CHEBI:57945"/>
        <dbReference type="ChEBI" id="CHEBI:132124"/>
        <dbReference type="ChEBI" id="CHEBI:134225"/>
    </reaction>
</comment>
<dbReference type="InterPro" id="IPR023048">
    <property type="entry name" value="NADH:quinone_OxRdtase_FMN_depd"/>
</dbReference>
<comment type="similarity">
    <text evidence="6">Belongs to the azoreductase type 1 family.</text>
</comment>
<evidence type="ECO:0000259" key="7">
    <source>
        <dbReference type="Pfam" id="PF02525"/>
    </source>
</evidence>
<evidence type="ECO:0000256" key="2">
    <source>
        <dbReference type="ARBA" id="ARBA00022643"/>
    </source>
</evidence>
<dbReference type="Proteomes" id="UP000061546">
    <property type="component" value="Chromosome"/>
</dbReference>
<dbReference type="InterPro" id="IPR003680">
    <property type="entry name" value="Flavodoxin_fold"/>
</dbReference>
<proteinExistence type="inferred from homology"/>
<comment type="function">
    <text evidence="6">Quinone reductase that provides resistance to thiol-specific stress caused by electrophilic quinones.</text>
</comment>
<dbReference type="PANTHER" id="PTHR43741:SF4">
    <property type="entry name" value="FMN-DEPENDENT NADH:QUINONE OXIDOREDUCTASE"/>
    <property type="match status" value="1"/>
</dbReference>
<dbReference type="EC" id="1.6.5.-" evidence="6"/>
<dbReference type="GO" id="GO:0009055">
    <property type="term" value="F:electron transfer activity"/>
    <property type="evidence" value="ECO:0007669"/>
    <property type="project" value="UniProtKB-UniRule"/>
</dbReference>
<dbReference type="STRING" id="1074467.JP39_10730"/>
<feature type="domain" description="Flavodoxin-like fold" evidence="7">
    <location>
        <begin position="1"/>
        <end position="205"/>
    </location>
</feature>
<accession>A0A0K2LER5</accession>
<evidence type="ECO:0000256" key="4">
    <source>
        <dbReference type="ARBA" id="ARBA00023027"/>
    </source>
</evidence>
<dbReference type="SUPFAM" id="SSF52218">
    <property type="entry name" value="Flavoproteins"/>
    <property type="match status" value="1"/>
</dbReference>
<protein>
    <recommendedName>
        <fullName evidence="6">FMN dependent NADH:quinone oxidoreductase</fullName>
        <ecNumber evidence="6">1.6.5.-</ecNumber>
    </recommendedName>
    <alternativeName>
        <fullName evidence="6">Azo-dye reductase</fullName>
    </alternativeName>
    <alternativeName>
        <fullName evidence="6">FMN-dependent NADH-azo compound oxidoreductase</fullName>
    </alternativeName>
    <alternativeName>
        <fullName evidence="6">FMN-dependent NADH-azoreductase</fullName>
        <ecNumber evidence="6">1.7.1.17</ecNumber>
    </alternativeName>
</protein>
<dbReference type="AlphaFoldDB" id="A0A0K2LER5"/>
<dbReference type="EC" id="1.7.1.17" evidence="6"/>
<comment type="catalytic activity">
    <reaction evidence="5">
        <text>N,N-dimethyl-1,4-phenylenediamine + anthranilate + 2 NAD(+) = 2-(4-dimethylaminophenyl)diazenylbenzoate + 2 NADH + 2 H(+)</text>
        <dbReference type="Rhea" id="RHEA:55872"/>
        <dbReference type="ChEBI" id="CHEBI:15378"/>
        <dbReference type="ChEBI" id="CHEBI:15783"/>
        <dbReference type="ChEBI" id="CHEBI:16567"/>
        <dbReference type="ChEBI" id="CHEBI:57540"/>
        <dbReference type="ChEBI" id="CHEBI:57945"/>
        <dbReference type="ChEBI" id="CHEBI:71579"/>
        <dbReference type="EC" id="1.7.1.17"/>
    </reaction>
    <physiologicalReaction direction="right-to-left" evidence="5">
        <dbReference type="Rhea" id="RHEA:55874"/>
    </physiologicalReaction>
</comment>
<dbReference type="GO" id="GO:0016652">
    <property type="term" value="F:oxidoreductase activity, acting on NAD(P)H as acceptor"/>
    <property type="evidence" value="ECO:0007669"/>
    <property type="project" value="UniProtKB-UniRule"/>
</dbReference>